<name>A0ABU3FTW0_9GAMM</name>
<sequence>MTINDVTNFIIDYVRQHLEDDSQIIDENCNFVSTGYLDSFAILSLIMTLESQYEIKFAPSELAESELQVIGNLAQVVVNKIAGRD</sequence>
<dbReference type="PROSITE" id="PS50075">
    <property type="entry name" value="CARRIER"/>
    <property type="match status" value="1"/>
</dbReference>
<dbReference type="Proteomes" id="UP001249505">
    <property type="component" value="Unassembled WGS sequence"/>
</dbReference>
<feature type="domain" description="Carrier" evidence="1">
    <location>
        <begin position="1"/>
        <end position="81"/>
    </location>
</feature>
<evidence type="ECO:0000313" key="3">
    <source>
        <dbReference type="Proteomes" id="UP001249505"/>
    </source>
</evidence>
<gene>
    <name evidence="2" type="ORF">Q4Q50_00380</name>
</gene>
<dbReference type="InterPro" id="IPR036736">
    <property type="entry name" value="ACP-like_sf"/>
</dbReference>
<evidence type="ECO:0000259" key="1">
    <source>
        <dbReference type="PROSITE" id="PS50075"/>
    </source>
</evidence>
<evidence type="ECO:0000313" key="2">
    <source>
        <dbReference type="EMBL" id="MDT3278766.1"/>
    </source>
</evidence>
<accession>A0ABU3FTW0</accession>
<dbReference type="Pfam" id="PF00550">
    <property type="entry name" value="PP-binding"/>
    <property type="match status" value="1"/>
</dbReference>
<dbReference type="InterPro" id="IPR009081">
    <property type="entry name" value="PP-bd_ACP"/>
</dbReference>
<proteinExistence type="predicted"/>
<keyword evidence="3" id="KW-1185">Reference proteome</keyword>
<protein>
    <submittedName>
        <fullName evidence="2">Acyl carrier protein</fullName>
    </submittedName>
</protein>
<organism evidence="2 3">
    <name type="scientific">Shewanella scandinavica</name>
    <dbReference type="NCBI Taxonomy" id="3063538"/>
    <lineage>
        <taxon>Bacteria</taxon>
        <taxon>Pseudomonadati</taxon>
        <taxon>Pseudomonadota</taxon>
        <taxon>Gammaproteobacteria</taxon>
        <taxon>Alteromonadales</taxon>
        <taxon>Shewanellaceae</taxon>
        <taxon>Shewanella</taxon>
    </lineage>
</organism>
<comment type="caution">
    <text evidence="2">The sequence shown here is derived from an EMBL/GenBank/DDBJ whole genome shotgun (WGS) entry which is preliminary data.</text>
</comment>
<dbReference type="SUPFAM" id="SSF47336">
    <property type="entry name" value="ACP-like"/>
    <property type="match status" value="1"/>
</dbReference>
<dbReference type="EMBL" id="JAUOES010000001">
    <property type="protein sequence ID" value="MDT3278766.1"/>
    <property type="molecule type" value="Genomic_DNA"/>
</dbReference>
<reference evidence="2 3" key="1">
    <citation type="submission" date="2023-07" db="EMBL/GenBank/DDBJ databases">
        <title>Novel Shewanella species isolated from Baltic Sea sediments.</title>
        <authorList>
            <person name="Martin-Rodriguez A.J."/>
        </authorList>
    </citation>
    <scope>NUCLEOTIDE SEQUENCE [LARGE SCALE GENOMIC DNA]</scope>
    <source>
        <strain evidence="2 3">SP2S1-2</strain>
    </source>
</reference>
<dbReference type="Gene3D" id="1.10.1200.10">
    <property type="entry name" value="ACP-like"/>
    <property type="match status" value="1"/>
</dbReference>
<dbReference type="RefSeq" id="WP_311890034.1">
    <property type="nucleotide sequence ID" value="NZ_JAUOES010000001.1"/>
</dbReference>